<name>A0ABS8GAU7_9ALTE</name>
<dbReference type="Gene3D" id="3.40.50.1820">
    <property type="entry name" value="alpha/beta hydrolase"/>
    <property type="match status" value="1"/>
</dbReference>
<evidence type="ECO:0000313" key="3">
    <source>
        <dbReference type="Proteomes" id="UP001520878"/>
    </source>
</evidence>
<proteinExistence type="predicted"/>
<feature type="domain" description="AB hydrolase-1" evidence="1">
    <location>
        <begin position="30"/>
        <end position="224"/>
    </location>
</feature>
<dbReference type="EMBL" id="JAJEWP010000005">
    <property type="protein sequence ID" value="MCC2617667.1"/>
    <property type="molecule type" value="Genomic_DNA"/>
</dbReference>
<sequence length="230" mass="25696">MPENPLLIFLPGTLCDERVWLPLWRQLQTPYSYVPLQWADSLEHMLMLTDDRVQSAPGPVHLVGFSMGGYVAAQYASQHPVDIAGLTLLGYSPKGLDDSELQQRRQILDAIAHKRYQGMTLKRARQFVAPANQQTWCDYVQTMSNDLGPQVLKGHIQATTPREDMTLPLRGLDCPAQAIVGEQDTLVPADTVQQAFDGQCNWQVHRLVNSGHMLPLEQPEAVAQLLDSLC</sequence>
<dbReference type="InterPro" id="IPR029058">
    <property type="entry name" value="AB_hydrolase_fold"/>
</dbReference>
<dbReference type="PANTHER" id="PTHR43798:SF5">
    <property type="entry name" value="MONOACYLGLYCEROL LIPASE ABHD6"/>
    <property type="match status" value="1"/>
</dbReference>
<dbReference type="GO" id="GO:0016787">
    <property type="term" value="F:hydrolase activity"/>
    <property type="evidence" value="ECO:0007669"/>
    <property type="project" value="UniProtKB-KW"/>
</dbReference>
<dbReference type="PANTHER" id="PTHR43798">
    <property type="entry name" value="MONOACYLGLYCEROL LIPASE"/>
    <property type="match status" value="1"/>
</dbReference>
<dbReference type="InterPro" id="IPR050266">
    <property type="entry name" value="AB_hydrolase_sf"/>
</dbReference>
<dbReference type="PRINTS" id="PR00111">
    <property type="entry name" value="ABHYDROLASE"/>
</dbReference>
<dbReference type="SUPFAM" id="SSF53474">
    <property type="entry name" value="alpha/beta-Hydrolases"/>
    <property type="match status" value="1"/>
</dbReference>
<comment type="caution">
    <text evidence="2">The sequence shown here is derived from an EMBL/GenBank/DDBJ whole genome shotgun (WGS) entry which is preliminary data.</text>
</comment>
<evidence type="ECO:0000313" key="2">
    <source>
        <dbReference type="EMBL" id="MCC2617667.1"/>
    </source>
</evidence>
<keyword evidence="3" id="KW-1185">Reference proteome</keyword>
<evidence type="ECO:0000259" key="1">
    <source>
        <dbReference type="Pfam" id="PF12697"/>
    </source>
</evidence>
<reference evidence="2 3" key="1">
    <citation type="submission" date="2021-10" db="EMBL/GenBank/DDBJ databases">
        <title>Draft genome of Aestuariibacter halophilus JC2043.</title>
        <authorList>
            <person name="Emsley S.A."/>
            <person name="Pfannmuller K.M."/>
            <person name="Ushijima B."/>
            <person name="Saw J.H."/>
            <person name="Videau P."/>
        </authorList>
    </citation>
    <scope>NUCLEOTIDE SEQUENCE [LARGE SCALE GENOMIC DNA]</scope>
    <source>
        <strain evidence="2 3">JC2043</strain>
    </source>
</reference>
<keyword evidence="2" id="KW-0378">Hydrolase</keyword>
<dbReference type="RefSeq" id="WP_229161994.1">
    <property type="nucleotide sequence ID" value="NZ_JAJEWP010000005.1"/>
</dbReference>
<dbReference type="InterPro" id="IPR000073">
    <property type="entry name" value="AB_hydrolase_1"/>
</dbReference>
<protein>
    <submittedName>
        <fullName evidence="2">Alpha/beta hydrolase</fullName>
    </submittedName>
</protein>
<accession>A0ABS8GAU7</accession>
<dbReference type="Proteomes" id="UP001520878">
    <property type="component" value="Unassembled WGS sequence"/>
</dbReference>
<organism evidence="2 3">
    <name type="scientific">Fluctibacter halophilus</name>
    <dbReference type="NCBI Taxonomy" id="226011"/>
    <lineage>
        <taxon>Bacteria</taxon>
        <taxon>Pseudomonadati</taxon>
        <taxon>Pseudomonadota</taxon>
        <taxon>Gammaproteobacteria</taxon>
        <taxon>Alteromonadales</taxon>
        <taxon>Alteromonadaceae</taxon>
        <taxon>Fluctibacter</taxon>
    </lineage>
</organism>
<dbReference type="Pfam" id="PF12697">
    <property type="entry name" value="Abhydrolase_6"/>
    <property type="match status" value="1"/>
</dbReference>
<gene>
    <name evidence="2" type="ORF">LJ739_15545</name>
</gene>